<name>A0AAD4H035_9FUNG</name>
<dbReference type="Proteomes" id="UP001194580">
    <property type="component" value="Unassembled WGS sequence"/>
</dbReference>
<dbReference type="AlphaFoldDB" id="A0AAD4H035"/>
<feature type="non-terminal residue" evidence="1">
    <location>
        <position position="1"/>
    </location>
</feature>
<protein>
    <submittedName>
        <fullName evidence="1">Uncharacterized protein</fullName>
    </submittedName>
</protein>
<reference evidence="1" key="1">
    <citation type="journal article" date="2020" name="Fungal Divers.">
        <title>Resolving the Mortierellaceae phylogeny through synthesis of multi-gene phylogenetics and phylogenomics.</title>
        <authorList>
            <person name="Vandepol N."/>
            <person name="Liber J."/>
            <person name="Desiro A."/>
            <person name="Na H."/>
            <person name="Kennedy M."/>
            <person name="Barry K."/>
            <person name="Grigoriev I.V."/>
            <person name="Miller A.N."/>
            <person name="O'Donnell K."/>
            <person name="Stajich J.E."/>
            <person name="Bonito G."/>
        </authorList>
    </citation>
    <scope>NUCLEOTIDE SEQUENCE</scope>
    <source>
        <strain evidence="1">NRRL 28262</strain>
    </source>
</reference>
<evidence type="ECO:0000313" key="2">
    <source>
        <dbReference type="Proteomes" id="UP001194580"/>
    </source>
</evidence>
<dbReference type="EMBL" id="JAAAIL010004047">
    <property type="protein sequence ID" value="KAG0248525.1"/>
    <property type="molecule type" value="Genomic_DNA"/>
</dbReference>
<sequence length="99" mass="10652">ADLGLTIDHSCARDDSFCVKNAVSNYKGPGNILISWQHTALSNIAKALDDNNALSYTHKSYGQIGTVVYPYTTITLSDQNCLGLSNQAGIIESPRGHIL</sequence>
<accession>A0AAD4H035</accession>
<gene>
    <name evidence="1" type="ORF">BGZ95_008016</name>
</gene>
<organism evidence="1 2">
    <name type="scientific">Linnemannia exigua</name>
    <dbReference type="NCBI Taxonomy" id="604196"/>
    <lineage>
        <taxon>Eukaryota</taxon>
        <taxon>Fungi</taxon>
        <taxon>Fungi incertae sedis</taxon>
        <taxon>Mucoromycota</taxon>
        <taxon>Mortierellomycotina</taxon>
        <taxon>Mortierellomycetes</taxon>
        <taxon>Mortierellales</taxon>
        <taxon>Mortierellaceae</taxon>
        <taxon>Linnemannia</taxon>
    </lineage>
</organism>
<proteinExistence type="predicted"/>
<keyword evidence="2" id="KW-1185">Reference proteome</keyword>
<feature type="non-terminal residue" evidence="1">
    <location>
        <position position="99"/>
    </location>
</feature>
<evidence type="ECO:0000313" key="1">
    <source>
        <dbReference type="EMBL" id="KAG0248525.1"/>
    </source>
</evidence>
<comment type="caution">
    <text evidence="1">The sequence shown here is derived from an EMBL/GenBank/DDBJ whole genome shotgun (WGS) entry which is preliminary data.</text>
</comment>